<dbReference type="InterPro" id="IPR050109">
    <property type="entry name" value="HTH-type_TetR-like_transc_reg"/>
</dbReference>
<name>A0A7W8QI89_9ACTN</name>
<protein>
    <submittedName>
        <fullName evidence="6">AcrR family transcriptional regulator</fullName>
    </submittedName>
</protein>
<dbReference type="SUPFAM" id="SSF46689">
    <property type="entry name" value="Homeodomain-like"/>
    <property type="match status" value="1"/>
</dbReference>
<evidence type="ECO:0000256" key="2">
    <source>
        <dbReference type="ARBA" id="ARBA00023125"/>
    </source>
</evidence>
<evidence type="ECO:0000256" key="4">
    <source>
        <dbReference type="PROSITE-ProRule" id="PRU00335"/>
    </source>
</evidence>
<gene>
    <name evidence="6" type="ORF">HDA36_001047</name>
</gene>
<accession>A0A7W8QI89</accession>
<dbReference type="EMBL" id="JACHDB010000001">
    <property type="protein sequence ID" value="MBB5430963.1"/>
    <property type="molecule type" value="Genomic_DNA"/>
</dbReference>
<evidence type="ECO:0000256" key="3">
    <source>
        <dbReference type="ARBA" id="ARBA00023163"/>
    </source>
</evidence>
<evidence type="ECO:0000313" key="7">
    <source>
        <dbReference type="Proteomes" id="UP000572635"/>
    </source>
</evidence>
<feature type="DNA-binding region" description="H-T-H motif" evidence="4">
    <location>
        <begin position="31"/>
        <end position="50"/>
    </location>
</feature>
<keyword evidence="1" id="KW-0805">Transcription regulation</keyword>
<evidence type="ECO:0000259" key="5">
    <source>
        <dbReference type="PROSITE" id="PS50977"/>
    </source>
</evidence>
<dbReference type="PANTHER" id="PTHR30055:SF238">
    <property type="entry name" value="MYCOFACTOCIN BIOSYNTHESIS TRANSCRIPTIONAL REGULATOR MFTR-RELATED"/>
    <property type="match status" value="1"/>
</dbReference>
<dbReference type="GO" id="GO:0003700">
    <property type="term" value="F:DNA-binding transcription factor activity"/>
    <property type="evidence" value="ECO:0007669"/>
    <property type="project" value="TreeGrafter"/>
</dbReference>
<dbReference type="AlphaFoldDB" id="A0A7W8QI89"/>
<sequence length="208" mass="21241">MPTGVHIRDVREQLFGAAERVLLRDGANALTSRAVTTEAGCAKGVLHRHFDDFDAFLAELVLDRIGRLGAQAEALRGSAGAGTVPGNLAGALTELFGPVAVAVVALVTFRDGLRARLREAGSAGVPLLTEATAMIADYLSAERERGRIAPGADVDMLAPALVGAGHLLFAGREDAPPGAEEVRRAVTAVLAGALPDRPSSGPAGPAGP</sequence>
<dbReference type="InterPro" id="IPR009057">
    <property type="entry name" value="Homeodomain-like_sf"/>
</dbReference>
<dbReference type="Gene3D" id="1.10.357.10">
    <property type="entry name" value="Tetracycline Repressor, domain 2"/>
    <property type="match status" value="1"/>
</dbReference>
<keyword evidence="7" id="KW-1185">Reference proteome</keyword>
<dbReference type="InterPro" id="IPR001647">
    <property type="entry name" value="HTH_TetR"/>
</dbReference>
<dbReference type="Proteomes" id="UP000572635">
    <property type="component" value="Unassembled WGS sequence"/>
</dbReference>
<evidence type="ECO:0000256" key="1">
    <source>
        <dbReference type="ARBA" id="ARBA00023015"/>
    </source>
</evidence>
<dbReference type="Pfam" id="PF00440">
    <property type="entry name" value="TetR_N"/>
    <property type="match status" value="1"/>
</dbReference>
<dbReference type="PROSITE" id="PS50977">
    <property type="entry name" value="HTH_TETR_2"/>
    <property type="match status" value="1"/>
</dbReference>
<dbReference type="RefSeq" id="WP_184389303.1">
    <property type="nucleotide sequence ID" value="NZ_BAAAJD010000063.1"/>
</dbReference>
<dbReference type="SUPFAM" id="SSF48498">
    <property type="entry name" value="Tetracyclin repressor-like, C-terminal domain"/>
    <property type="match status" value="1"/>
</dbReference>
<reference evidence="6 7" key="1">
    <citation type="submission" date="2020-08" db="EMBL/GenBank/DDBJ databases">
        <title>Sequencing the genomes of 1000 actinobacteria strains.</title>
        <authorList>
            <person name="Klenk H.-P."/>
        </authorList>
    </citation>
    <scope>NUCLEOTIDE SEQUENCE [LARGE SCALE GENOMIC DNA]</scope>
    <source>
        <strain evidence="6 7">DSM 44551</strain>
    </source>
</reference>
<dbReference type="InterPro" id="IPR036271">
    <property type="entry name" value="Tet_transcr_reg_TetR-rel_C_sf"/>
</dbReference>
<keyword evidence="3" id="KW-0804">Transcription</keyword>
<keyword evidence="2 4" id="KW-0238">DNA-binding</keyword>
<organism evidence="6 7">
    <name type="scientific">Nocardiopsis composta</name>
    <dbReference type="NCBI Taxonomy" id="157465"/>
    <lineage>
        <taxon>Bacteria</taxon>
        <taxon>Bacillati</taxon>
        <taxon>Actinomycetota</taxon>
        <taxon>Actinomycetes</taxon>
        <taxon>Streptosporangiales</taxon>
        <taxon>Nocardiopsidaceae</taxon>
        <taxon>Nocardiopsis</taxon>
    </lineage>
</organism>
<dbReference type="PANTHER" id="PTHR30055">
    <property type="entry name" value="HTH-TYPE TRANSCRIPTIONAL REGULATOR RUTR"/>
    <property type="match status" value="1"/>
</dbReference>
<comment type="caution">
    <text evidence="6">The sequence shown here is derived from an EMBL/GenBank/DDBJ whole genome shotgun (WGS) entry which is preliminary data.</text>
</comment>
<proteinExistence type="predicted"/>
<dbReference type="GO" id="GO:0000976">
    <property type="term" value="F:transcription cis-regulatory region binding"/>
    <property type="evidence" value="ECO:0007669"/>
    <property type="project" value="TreeGrafter"/>
</dbReference>
<evidence type="ECO:0000313" key="6">
    <source>
        <dbReference type="EMBL" id="MBB5430963.1"/>
    </source>
</evidence>
<feature type="domain" description="HTH tetR-type" evidence="5">
    <location>
        <begin position="8"/>
        <end position="68"/>
    </location>
</feature>